<dbReference type="PROSITE" id="PS51462">
    <property type="entry name" value="NUDIX"/>
    <property type="match status" value="1"/>
</dbReference>
<feature type="binding site" evidence="10">
    <location>
        <position position="91"/>
    </location>
    <ligand>
        <name>Mg(2+)</name>
        <dbReference type="ChEBI" id="CHEBI:18420"/>
    </ligand>
</feature>
<feature type="active site" evidence="10 11">
    <location>
        <position position="120"/>
    </location>
</feature>
<evidence type="ECO:0000256" key="7">
    <source>
        <dbReference type="ARBA" id="ARBA00023211"/>
    </source>
</evidence>
<feature type="binding site" evidence="10">
    <location>
        <position position="29"/>
    </location>
    <ligand>
        <name>Mn(2+)</name>
        <dbReference type="ChEBI" id="CHEBI:29035"/>
    </ligand>
</feature>
<proteinExistence type="inferred from homology"/>
<gene>
    <name evidence="10" type="primary">idi</name>
    <name evidence="13" type="ORF">FHX42_001918</name>
</gene>
<protein>
    <recommendedName>
        <fullName evidence="3 10">Isopentenyl-diphosphate Delta-isomerase</fullName>
        <shortName evidence="10">IPP isomerase</shortName>
        <ecNumber evidence="3 10">5.3.3.2</ecNumber>
    </recommendedName>
    <alternativeName>
        <fullName evidence="10">IPP:DMAPP isomerase</fullName>
    </alternativeName>
    <alternativeName>
        <fullName evidence="10">Isopentenyl pyrophosphate isomerase</fullName>
    </alternativeName>
</protein>
<evidence type="ECO:0000256" key="4">
    <source>
        <dbReference type="ARBA" id="ARBA00022490"/>
    </source>
</evidence>
<feature type="domain" description="Nudix hydrolase" evidence="12">
    <location>
        <begin position="34"/>
        <end position="168"/>
    </location>
</feature>
<evidence type="ECO:0000259" key="12">
    <source>
        <dbReference type="PROSITE" id="PS51462"/>
    </source>
</evidence>
<keyword evidence="7 10" id="KW-0464">Manganese</keyword>
<dbReference type="EC" id="5.3.3.2" evidence="3 10"/>
<feature type="active site" evidence="10 11">
    <location>
        <position position="71"/>
    </location>
</feature>
<dbReference type="PANTHER" id="PTHR10885">
    <property type="entry name" value="ISOPENTENYL-DIPHOSPHATE DELTA-ISOMERASE"/>
    <property type="match status" value="1"/>
</dbReference>
<evidence type="ECO:0000256" key="1">
    <source>
        <dbReference type="ARBA" id="ARBA00004826"/>
    </source>
</evidence>
<evidence type="ECO:0000256" key="10">
    <source>
        <dbReference type="HAMAP-Rule" id="MF_00202"/>
    </source>
</evidence>
<dbReference type="Proteomes" id="UP000569329">
    <property type="component" value="Unassembled WGS sequence"/>
</dbReference>
<evidence type="ECO:0000313" key="13">
    <source>
        <dbReference type="EMBL" id="MBA8824571.1"/>
    </source>
</evidence>
<dbReference type="EMBL" id="JACGWZ010000002">
    <property type="protein sequence ID" value="MBA8824571.1"/>
    <property type="molecule type" value="Genomic_DNA"/>
</dbReference>
<dbReference type="InterPro" id="IPR056375">
    <property type="entry name" value="Idi_bact"/>
</dbReference>
<dbReference type="UniPathway" id="UPA00059">
    <property type="reaction ID" value="UER00104"/>
</dbReference>
<keyword evidence="4 10" id="KW-0963">Cytoplasm</keyword>
<keyword evidence="14" id="KW-1185">Reference proteome</keyword>
<feature type="binding site" evidence="10">
    <location>
        <position position="36"/>
    </location>
    <ligand>
        <name>Mn(2+)</name>
        <dbReference type="ChEBI" id="CHEBI:29035"/>
    </ligand>
</feature>
<evidence type="ECO:0000256" key="9">
    <source>
        <dbReference type="ARBA" id="ARBA00023235"/>
    </source>
</evidence>
<keyword evidence="6 10" id="KW-0460">Magnesium</keyword>
<dbReference type="AlphaFoldDB" id="A0A839DZC7"/>
<sequence length="181" mass="20373">MNPTPATELVVLLDDNGQYLGSASKHEVHRTDTPLHLAFSCYVFDAEGRLLVTRRALQKRTWPGVWTNSCCGHPAPGEDGLAAVHRRVWQELGVTLENPQMRLPDFRYRATDVTGTVENELCPVYTAVTRDRPRVAPDEIADWAWSEWDEFVRIAERAPWLISPWAAQQVPLLATDIGGAR</sequence>
<dbReference type="GO" id="GO:0046872">
    <property type="term" value="F:metal ion binding"/>
    <property type="evidence" value="ECO:0007669"/>
    <property type="project" value="UniProtKB-KW"/>
</dbReference>
<comment type="catalytic activity">
    <reaction evidence="10">
        <text>isopentenyl diphosphate = dimethylallyl diphosphate</text>
        <dbReference type="Rhea" id="RHEA:23284"/>
        <dbReference type="ChEBI" id="CHEBI:57623"/>
        <dbReference type="ChEBI" id="CHEBI:128769"/>
        <dbReference type="EC" id="5.3.3.2"/>
    </reaction>
</comment>
<keyword evidence="5 10" id="KW-0479">Metal-binding</keyword>
<dbReference type="CDD" id="cd02885">
    <property type="entry name" value="NUDIX_IPP_Isomerase"/>
    <property type="match status" value="1"/>
</dbReference>
<dbReference type="RefSeq" id="WP_182543827.1">
    <property type="nucleotide sequence ID" value="NZ_JACGWZ010000002.1"/>
</dbReference>
<evidence type="ECO:0000256" key="8">
    <source>
        <dbReference type="ARBA" id="ARBA00023229"/>
    </source>
</evidence>
<comment type="subcellular location">
    <subcellularLocation>
        <location evidence="10">Cytoplasm</location>
    </subcellularLocation>
</comment>
<dbReference type="GO" id="GO:0004452">
    <property type="term" value="F:isopentenyl-diphosphate delta-isomerase activity"/>
    <property type="evidence" value="ECO:0007669"/>
    <property type="project" value="UniProtKB-UniRule"/>
</dbReference>
<accession>A0A839DZC7</accession>
<dbReference type="HAMAP" id="MF_00202">
    <property type="entry name" value="Idi"/>
    <property type="match status" value="1"/>
</dbReference>
<evidence type="ECO:0000256" key="6">
    <source>
        <dbReference type="ARBA" id="ARBA00022842"/>
    </source>
</evidence>
<dbReference type="Pfam" id="PF00293">
    <property type="entry name" value="NUDIX"/>
    <property type="match status" value="1"/>
</dbReference>
<evidence type="ECO:0000256" key="5">
    <source>
        <dbReference type="ARBA" id="ARBA00022723"/>
    </source>
</evidence>
<comment type="cofactor">
    <cofactor evidence="10">
        <name>Mg(2+)</name>
        <dbReference type="ChEBI" id="CHEBI:18420"/>
    </cofactor>
    <text evidence="10">Binds 1 Mg(2+) ion per subunit. The magnesium ion binds only when substrate is bound.</text>
</comment>
<organism evidence="13 14">
    <name type="scientific">Halosaccharopolyspora lacisalsi</name>
    <dbReference type="NCBI Taxonomy" id="1000566"/>
    <lineage>
        <taxon>Bacteria</taxon>
        <taxon>Bacillati</taxon>
        <taxon>Actinomycetota</taxon>
        <taxon>Actinomycetes</taxon>
        <taxon>Pseudonocardiales</taxon>
        <taxon>Pseudonocardiaceae</taxon>
        <taxon>Halosaccharopolyspora</taxon>
    </lineage>
</organism>
<name>A0A839DZC7_9PSEU</name>
<comment type="pathway">
    <text evidence="1 10">Isoprenoid biosynthesis; dimethylallyl diphosphate biosynthesis; dimethylallyl diphosphate from isopentenyl diphosphate: step 1/1.</text>
</comment>
<evidence type="ECO:0000256" key="11">
    <source>
        <dbReference type="PIRSR" id="PIRSR018427-1"/>
    </source>
</evidence>
<dbReference type="GO" id="GO:0005737">
    <property type="term" value="C:cytoplasm"/>
    <property type="evidence" value="ECO:0007669"/>
    <property type="project" value="UniProtKB-SubCell"/>
</dbReference>
<dbReference type="FunFam" id="3.90.79.10:FF:000009">
    <property type="entry name" value="Isopentenyl-diphosphate Delta-isomerase"/>
    <property type="match status" value="1"/>
</dbReference>
<dbReference type="Gene3D" id="3.90.79.10">
    <property type="entry name" value="Nucleoside Triphosphate Pyrophosphohydrolase"/>
    <property type="match status" value="1"/>
</dbReference>
<dbReference type="InterPro" id="IPR000086">
    <property type="entry name" value="NUDIX_hydrolase_dom"/>
</dbReference>
<dbReference type="PANTHER" id="PTHR10885:SF0">
    <property type="entry name" value="ISOPENTENYL-DIPHOSPHATE DELTA-ISOMERASE"/>
    <property type="match status" value="1"/>
</dbReference>
<comment type="similarity">
    <text evidence="2 10">Belongs to the IPP isomerase type 1 family.</text>
</comment>
<dbReference type="InterPro" id="IPR015797">
    <property type="entry name" value="NUDIX_hydrolase-like_dom_sf"/>
</dbReference>
<evidence type="ECO:0000256" key="3">
    <source>
        <dbReference type="ARBA" id="ARBA00012057"/>
    </source>
</evidence>
<evidence type="ECO:0000256" key="2">
    <source>
        <dbReference type="ARBA" id="ARBA00007579"/>
    </source>
</evidence>
<dbReference type="GO" id="GO:0008299">
    <property type="term" value="P:isoprenoid biosynthetic process"/>
    <property type="evidence" value="ECO:0007669"/>
    <property type="project" value="UniProtKB-UniRule"/>
</dbReference>
<keyword evidence="8 10" id="KW-0414">Isoprene biosynthesis</keyword>
<feature type="binding site" evidence="10">
    <location>
        <position position="73"/>
    </location>
    <ligand>
        <name>Mn(2+)</name>
        <dbReference type="ChEBI" id="CHEBI:29035"/>
    </ligand>
</feature>
<dbReference type="NCBIfam" id="TIGR02150">
    <property type="entry name" value="IPP_isom_1"/>
    <property type="match status" value="1"/>
</dbReference>
<feature type="binding site" evidence="10">
    <location>
        <position position="118"/>
    </location>
    <ligand>
        <name>Mn(2+)</name>
        <dbReference type="ChEBI" id="CHEBI:29035"/>
    </ligand>
</feature>
<feature type="binding site" evidence="10">
    <location>
        <position position="120"/>
    </location>
    <ligand>
        <name>Mn(2+)</name>
        <dbReference type="ChEBI" id="CHEBI:29035"/>
    </ligand>
</feature>
<dbReference type="NCBIfam" id="NF002995">
    <property type="entry name" value="PRK03759.1"/>
    <property type="match status" value="1"/>
</dbReference>
<dbReference type="GO" id="GO:0050992">
    <property type="term" value="P:dimethylallyl diphosphate biosynthetic process"/>
    <property type="evidence" value="ECO:0007669"/>
    <property type="project" value="UniProtKB-UniRule"/>
</dbReference>
<comment type="function">
    <text evidence="10">Catalyzes the 1,3-allylic rearrangement of the homoallylic substrate isopentenyl (IPP) to its highly electrophilic allylic isomer, dimethylallyl diphosphate (DMAPP).</text>
</comment>
<comment type="caution">
    <text evidence="13">The sequence shown here is derived from an EMBL/GenBank/DDBJ whole genome shotgun (WGS) entry which is preliminary data.</text>
</comment>
<evidence type="ECO:0000313" key="14">
    <source>
        <dbReference type="Proteomes" id="UP000569329"/>
    </source>
</evidence>
<dbReference type="PIRSF" id="PIRSF018427">
    <property type="entry name" value="Isopntndiph_ism"/>
    <property type="match status" value="1"/>
</dbReference>
<comment type="cofactor">
    <cofactor evidence="10">
        <name>Mn(2+)</name>
        <dbReference type="ChEBI" id="CHEBI:29035"/>
    </cofactor>
    <text evidence="10">Binds 1 Mn(2+) ion per subunit.</text>
</comment>
<keyword evidence="9 10" id="KW-0413">Isomerase</keyword>
<dbReference type="InterPro" id="IPR011876">
    <property type="entry name" value="IsopentenylPP_isomerase_typ1"/>
</dbReference>
<reference evidence="13 14" key="1">
    <citation type="submission" date="2020-07" db="EMBL/GenBank/DDBJ databases">
        <title>Sequencing the genomes of 1000 actinobacteria strains.</title>
        <authorList>
            <person name="Klenk H.-P."/>
        </authorList>
    </citation>
    <scope>NUCLEOTIDE SEQUENCE [LARGE SCALE GENOMIC DNA]</scope>
    <source>
        <strain evidence="13 14">DSM 45975</strain>
    </source>
</reference>
<dbReference type="SUPFAM" id="SSF55811">
    <property type="entry name" value="Nudix"/>
    <property type="match status" value="1"/>
</dbReference>